<dbReference type="PATRIC" id="fig|35746.4.peg.1533"/>
<proteinExistence type="predicted"/>
<keyword evidence="1" id="KW-0812">Transmembrane</keyword>
<dbReference type="PANTHER" id="PTHR41710:SF2">
    <property type="entry name" value="GLYCOSYL TRANSFERASE FAMILY 39_83 DOMAIN-CONTAINING PROTEIN"/>
    <property type="match status" value="1"/>
</dbReference>
<keyword evidence="2" id="KW-0808">Transferase</keyword>
<feature type="transmembrane region" description="Helical" evidence="1">
    <location>
        <begin position="166"/>
        <end position="193"/>
    </location>
</feature>
<keyword evidence="1" id="KW-1133">Transmembrane helix</keyword>
<dbReference type="GeneID" id="25245735"/>
<keyword evidence="1" id="KW-0472">Membrane</keyword>
<feature type="transmembrane region" description="Helical" evidence="1">
    <location>
        <begin position="352"/>
        <end position="373"/>
    </location>
</feature>
<protein>
    <submittedName>
        <fullName evidence="2">Dolichyl-phosphate-mannose-protein mannosyltransferase</fullName>
    </submittedName>
</protein>
<sequence>MIPSRVGRRPDRTTLAVVALAAAALVVRLVGLGDRPLHWDEARVGYWSLRSLETGFFSYRPVAGGPLVYHLSRPSIALFGATDFALRLPFALFGAALPLAALLFRGRLAADETVGFAAVLAANPILVYYGRFARGDVLAVGFALVAFGFAVRLVDGAGRRNAYGLAAAVALAVASSGLGVVALGCLAVAGLLVFDHAALLPSARPAAMRLGEYAARLRGAATPAARALLVFVGLYVFAFAPRAGDTDGAGLYTPGTILGAIDAALFGSVRRFVGVRVVDRYPEGTHEYLPYFGDLLGALALAALPVVLLGAAVFLVDRYTAGGPRSEVSAAVYWAGASLAFVPMLTEVSAPWLGVYVVAPLALPAGIGLAALVRWGRSAFDSRDVPRVAAAVIVLLALVAQTGAVATTEVYGPSDRDTELAHFAQPSSEFSSFRDNLSAWVGPTDDEGPEVLYYGSSMYVADGAADYPPVPDSWGEQLPMAWYVERIGADSTSAATPEALESRSSVPPVVIAPADERGTVAPLLDGYVAHQYDTGLWGRPVVVFVKN</sequence>
<feature type="transmembrane region" description="Helical" evidence="1">
    <location>
        <begin position="137"/>
        <end position="154"/>
    </location>
</feature>
<dbReference type="NCBIfam" id="TIGR03663">
    <property type="entry name" value="flippase activity-associated protein Agl23"/>
    <property type="match status" value="1"/>
</dbReference>
<dbReference type="Proteomes" id="UP000066124">
    <property type="component" value="Chromosome"/>
</dbReference>
<keyword evidence="2" id="KW-0328">Glycosyltransferase</keyword>
<feature type="transmembrane region" description="Helical" evidence="1">
    <location>
        <begin position="113"/>
        <end position="131"/>
    </location>
</feature>
<dbReference type="KEGG" id="hgi:ABY42_07205"/>
<evidence type="ECO:0000256" key="1">
    <source>
        <dbReference type="SAM" id="Phobius"/>
    </source>
</evidence>
<reference evidence="3" key="1">
    <citation type="journal article" date="2015" name="J. Biotechnol.">
        <title>Complete genome sequence of Haloferax gibbonsii strain ARA6, a potential producer of polyhydroxyalkanoates and halocins isolated from Araruama, Rio de Janeiro, Brasil.</title>
        <authorList>
            <person name="Pinto L.H."/>
            <person name="D'Alincourt Carvalho-Assef A.P."/>
            <person name="Vieira R.P."/>
            <person name="Clementino M.M."/>
            <person name="Albano R.M."/>
        </authorList>
    </citation>
    <scope>NUCLEOTIDE SEQUENCE [LARGE SCALE GENOMIC DNA]</scope>
    <source>
        <strain evidence="3">ARA6</strain>
    </source>
</reference>
<dbReference type="AlphaFoldDB" id="A0A0K1ISL2"/>
<dbReference type="PANTHER" id="PTHR41710">
    <property type="entry name" value="GLYCOSYL TRANSFERASE, FAMILY 39"/>
    <property type="match status" value="1"/>
</dbReference>
<accession>A0A0K1ISL2</accession>
<feature type="transmembrane region" description="Helical" evidence="1">
    <location>
        <begin position="385"/>
        <end position="406"/>
    </location>
</feature>
<evidence type="ECO:0000313" key="2">
    <source>
        <dbReference type="EMBL" id="AKU07537.1"/>
    </source>
</evidence>
<gene>
    <name evidence="2" type="ORF">ABY42_07205</name>
</gene>
<dbReference type="InterPro" id="IPR019962">
    <property type="entry name" value="CHP03663"/>
</dbReference>
<dbReference type="EMBL" id="CP011947">
    <property type="protein sequence ID" value="AKU07537.1"/>
    <property type="molecule type" value="Genomic_DNA"/>
</dbReference>
<organism evidence="2 3">
    <name type="scientific">Haloferax gibbonsii</name>
    <dbReference type="NCBI Taxonomy" id="35746"/>
    <lineage>
        <taxon>Archaea</taxon>
        <taxon>Methanobacteriati</taxon>
        <taxon>Methanobacteriota</taxon>
        <taxon>Stenosarchaea group</taxon>
        <taxon>Halobacteria</taxon>
        <taxon>Halobacteriales</taxon>
        <taxon>Haloferacaceae</taxon>
        <taxon>Haloferax</taxon>
    </lineage>
</organism>
<name>A0A0K1ISL2_HALGI</name>
<feature type="transmembrane region" description="Helical" evidence="1">
    <location>
        <begin position="289"/>
        <end position="316"/>
    </location>
</feature>
<feature type="transmembrane region" description="Helical" evidence="1">
    <location>
        <begin position="213"/>
        <end position="237"/>
    </location>
</feature>
<feature type="transmembrane region" description="Helical" evidence="1">
    <location>
        <begin position="84"/>
        <end position="104"/>
    </location>
</feature>
<feature type="transmembrane region" description="Helical" evidence="1">
    <location>
        <begin position="328"/>
        <end position="346"/>
    </location>
</feature>
<feature type="transmembrane region" description="Helical" evidence="1">
    <location>
        <begin position="12"/>
        <end position="31"/>
    </location>
</feature>
<evidence type="ECO:0000313" key="3">
    <source>
        <dbReference type="Proteomes" id="UP000066124"/>
    </source>
</evidence>
<dbReference type="RefSeq" id="WP_050459060.1">
    <property type="nucleotide sequence ID" value="NZ_CP011947.1"/>
</dbReference>
<feature type="transmembrane region" description="Helical" evidence="1">
    <location>
        <begin position="249"/>
        <end position="269"/>
    </location>
</feature>
<dbReference type="GO" id="GO:0016757">
    <property type="term" value="F:glycosyltransferase activity"/>
    <property type="evidence" value="ECO:0007669"/>
    <property type="project" value="UniProtKB-KW"/>
</dbReference>